<dbReference type="EMBL" id="JWZX01003205">
    <property type="protein sequence ID" value="KOO23286.1"/>
    <property type="molecule type" value="Genomic_DNA"/>
</dbReference>
<proteinExistence type="predicted"/>
<keyword evidence="2" id="KW-1185">Reference proteome</keyword>
<protein>
    <submittedName>
        <fullName evidence="1">Uncharacterized protein</fullName>
    </submittedName>
</protein>
<comment type="caution">
    <text evidence="1">The sequence shown here is derived from an EMBL/GenBank/DDBJ whole genome shotgun (WGS) entry which is preliminary data.</text>
</comment>
<dbReference type="AlphaFoldDB" id="A0A0M0J9N9"/>
<name>A0A0M0J9N9_9EUKA</name>
<evidence type="ECO:0000313" key="1">
    <source>
        <dbReference type="EMBL" id="KOO23286.1"/>
    </source>
</evidence>
<accession>A0A0M0J9N9</accession>
<organism evidence="1 2">
    <name type="scientific">Chrysochromulina tobinii</name>
    <dbReference type="NCBI Taxonomy" id="1460289"/>
    <lineage>
        <taxon>Eukaryota</taxon>
        <taxon>Haptista</taxon>
        <taxon>Haptophyta</taxon>
        <taxon>Prymnesiophyceae</taxon>
        <taxon>Prymnesiales</taxon>
        <taxon>Chrysochromulinaceae</taxon>
        <taxon>Chrysochromulina</taxon>
    </lineage>
</organism>
<evidence type="ECO:0000313" key="2">
    <source>
        <dbReference type="Proteomes" id="UP000037460"/>
    </source>
</evidence>
<dbReference type="Proteomes" id="UP000037460">
    <property type="component" value="Unassembled WGS sequence"/>
</dbReference>
<sequence length="446" mass="49773">MPRWLTRKVATKKVAAAGQFMYPMNHQSALKANVAASLHNHELLLLRYVDPPLLQHGTHLGAPVQTRVEVRIFGLVQWEPLRIWTSRYGFFRGGTPWFNYSTAVDFDARNGAMWNINRGVEAKCESTPPKTPPAWRDAVSYEAARTCGAGMQQHVIRDPKCCICLTVADVFDIDHDERGFATSGTLRRLDHVAEKAGLQPKRVWQSVDEALIREFIVEQRRFQREANGAPLSRWSTLFSADVGFAADGRAYLYENLLMPNWKRAGYFWHEAVDRAGAIGIYSGMTLAMAPLLVDRAADDFHRRVINASLGEHAQQMGSRPNERDLLTFLRTQGFASVLGFRRTWPTPARAKPHAMEWLADERDRTFAKQLNDLNLLLPGLDVLSANPPAVDAWGGVAAKPSERSTPRWPVGNGRLFGAPNGPGRGQRCSDSDAIVAAYDAQAKMAQ</sequence>
<gene>
    <name evidence="1" type="ORF">Ctob_000603</name>
</gene>
<reference evidence="2" key="1">
    <citation type="journal article" date="2015" name="PLoS Genet.">
        <title>Genome Sequence and Transcriptome Analyses of Chrysochromulina tobin: Metabolic Tools for Enhanced Algal Fitness in the Prominent Order Prymnesiales (Haptophyceae).</title>
        <authorList>
            <person name="Hovde B.T."/>
            <person name="Deodato C.R."/>
            <person name="Hunsperger H.M."/>
            <person name="Ryken S.A."/>
            <person name="Yost W."/>
            <person name="Jha R.K."/>
            <person name="Patterson J."/>
            <person name="Monnat R.J. Jr."/>
            <person name="Barlow S.B."/>
            <person name="Starkenburg S.R."/>
            <person name="Cattolico R.A."/>
        </authorList>
    </citation>
    <scope>NUCLEOTIDE SEQUENCE</scope>
    <source>
        <strain evidence="2">CCMP291</strain>
    </source>
</reference>